<dbReference type="Proteomes" id="UP000054928">
    <property type="component" value="Unassembled WGS sequence"/>
</dbReference>
<reference evidence="2" key="1">
    <citation type="submission" date="2014-09" db="EMBL/GenBank/DDBJ databases">
        <authorList>
            <person name="Sharma Rahul"/>
            <person name="Thines Marco"/>
        </authorList>
    </citation>
    <scope>NUCLEOTIDE SEQUENCE [LARGE SCALE GENOMIC DNA]</scope>
</reference>
<protein>
    <submittedName>
        <fullName evidence="1">Uncharacterized protein</fullName>
    </submittedName>
</protein>
<dbReference type="GeneID" id="36404840"/>
<evidence type="ECO:0000313" key="2">
    <source>
        <dbReference type="Proteomes" id="UP000054928"/>
    </source>
</evidence>
<sequence>MESRSIVSQCSCLHIWTNIRPKYFIHTFALDELFAKMSNVLFNRFIVYSQCSREKRGLWADSACVKVGENWSVLLSQ</sequence>
<dbReference type="RefSeq" id="XP_024575912.1">
    <property type="nucleotide sequence ID" value="XM_024725101.1"/>
</dbReference>
<dbReference type="AlphaFoldDB" id="A0A0P1AFD8"/>
<keyword evidence="2" id="KW-1185">Reference proteome</keyword>
<organism evidence="1 2">
    <name type="scientific">Plasmopara halstedii</name>
    <name type="common">Downy mildew of sunflower</name>
    <dbReference type="NCBI Taxonomy" id="4781"/>
    <lineage>
        <taxon>Eukaryota</taxon>
        <taxon>Sar</taxon>
        <taxon>Stramenopiles</taxon>
        <taxon>Oomycota</taxon>
        <taxon>Peronosporomycetes</taxon>
        <taxon>Peronosporales</taxon>
        <taxon>Peronosporaceae</taxon>
        <taxon>Plasmopara</taxon>
    </lineage>
</organism>
<name>A0A0P1AFD8_PLAHL</name>
<dbReference type="EMBL" id="CCYD01000428">
    <property type="protein sequence ID" value="CEG39543.1"/>
    <property type="molecule type" value="Genomic_DNA"/>
</dbReference>
<evidence type="ECO:0000313" key="1">
    <source>
        <dbReference type="EMBL" id="CEG39543.1"/>
    </source>
</evidence>
<proteinExistence type="predicted"/>
<accession>A0A0P1AFD8</accession>